<gene>
    <name evidence="5" type="ORF">LZC95_40995</name>
</gene>
<comment type="cofactor">
    <cofactor evidence="1">
        <name>pyridoxal 5'-phosphate</name>
        <dbReference type="ChEBI" id="CHEBI:597326"/>
    </cofactor>
</comment>
<feature type="domain" description="Tryptophan synthase beta chain-like PALP" evidence="4">
    <location>
        <begin position="73"/>
        <end position="364"/>
    </location>
</feature>
<evidence type="ECO:0000259" key="4">
    <source>
        <dbReference type="Pfam" id="PF00291"/>
    </source>
</evidence>
<dbReference type="EMBL" id="CP089982">
    <property type="protein sequence ID" value="WXA92813.1"/>
    <property type="molecule type" value="Genomic_DNA"/>
</dbReference>
<protein>
    <submittedName>
        <fullName evidence="5">Pyridoxal-phosphate dependent enzyme</fullName>
    </submittedName>
</protein>
<name>A0ABZ2K625_9BACT</name>
<keyword evidence="6" id="KW-1185">Reference proteome</keyword>
<dbReference type="SUPFAM" id="SSF53686">
    <property type="entry name" value="Tryptophan synthase beta subunit-like PLP-dependent enzymes"/>
    <property type="match status" value="1"/>
</dbReference>
<dbReference type="InterPro" id="IPR001926">
    <property type="entry name" value="TrpB-like_PALP"/>
</dbReference>
<evidence type="ECO:0000313" key="5">
    <source>
        <dbReference type="EMBL" id="WXA92813.1"/>
    </source>
</evidence>
<proteinExistence type="predicted"/>
<keyword evidence="2" id="KW-0663">Pyridoxal phosphate</keyword>
<dbReference type="PANTHER" id="PTHR48078">
    <property type="entry name" value="THREONINE DEHYDRATASE, MITOCHONDRIAL-RELATED"/>
    <property type="match status" value="1"/>
</dbReference>
<reference evidence="5 6" key="1">
    <citation type="submission" date="2021-12" db="EMBL/GenBank/DDBJ databases">
        <title>Discovery of the Pendulisporaceae a myxobacterial family with distinct sporulation behavior and unique specialized metabolism.</title>
        <authorList>
            <person name="Garcia R."/>
            <person name="Popoff A."/>
            <person name="Bader C.D."/>
            <person name="Loehr J."/>
            <person name="Walesch S."/>
            <person name="Walt C."/>
            <person name="Boldt J."/>
            <person name="Bunk B."/>
            <person name="Haeckl F.J.F.P.J."/>
            <person name="Gunesch A.P."/>
            <person name="Birkelbach J."/>
            <person name="Nuebel U."/>
            <person name="Pietschmann T."/>
            <person name="Bach T."/>
            <person name="Mueller R."/>
        </authorList>
    </citation>
    <scope>NUCLEOTIDE SEQUENCE [LARGE SCALE GENOMIC DNA]</scope>
    <source>
        <strain evidence="5 6">MSr12523</strain>
    </source>
</reference>
<dbReference type="Pfam" id="PF00291">
    <property type="entry name" value="PALP"/>
    <property type="match status" value="1"/>
</dbReference>
<dbReference type="RefSeq" id="WP_394843413.1">
    <property type="nucleotide sequence ID" value="NZ_CP089982.1"/>
</dbReference>
<dbReference type="Gene3D" id="3.40.50.1100">
    <property type="match status" value="2"/>
</dbReference>
<organism evidence="5 6">
    <name type="scientific">Pendulispora brunnea</name>
    <dbReference type="NCBI Taxonomy" id="2905690"/>
    <lineage>
        <taxon>Bacteria</taxon>
        <taxon>Pseudomonadati</taxon>
        <taxon>Myxococcota</taxon>
        <taxon>Myxococcia</taxon>
        <taxon>Myxococcales</taxon>
        <taxon>Sorangiineae</taxon>
        <taxon>Pendulisporaceae</taxon>
        <taxon>Pendulispora</taxon>
    </lineage>
</organism>
<sequence length="385" mass="40170">MSSLASEEAARLRVVPVRPVITDRPFAPVAKETAAIHQAFFDDIRPLAARFPTAHLREVTVVRAADLDARVDASGQTRVWYAVESLQQTGSFKVRGALVAIDACIKRAGGSAGLHVVAASAGNHGAAMAYAASVLGVRATIVVPKGAPAAKCERIARFGVDLRFGPTPHYDDAESMAISMAEAEGLPFISPYNDLNVIAGNGGSLGYELARVLGHVPEHVLLPFGGGGLATGVAWALADAAGETPGQVPRVWGVQSDVSPVMADALERGEAIERFIPQGPSLADGLSGGIPDDAFVRARSAIGGVMVVTEHAIAQAMHYVYRDLGLLVEGSSAVALAPLLLPSRERVASALGVRGGDLVVLLTGRNVDRSTWERAVEPFAAVTNR</sequence>
<evidence type="ECO:0000256" key="3">
    <source>
        <dbReference type="ARBA" id="ARBA00023239"/>
    </source>
</evidence>
<dbReference type="PANTHER" id="PTHR48078:SF6">
    <property type="entry name" value="L-THREONINE DEHYDRATASE CATABOLIC TDCB"/>
    <property type="match status" value="1"/>
</dbReference>
<dbReference type="Proteomes" id="UP001379533">
    <property type="component" value="Chromosome"/>
</dbReference>
<evidence type="ECO:0000313" key="6">
    <source>
        <dbReference type="Proteomes" id="UP001379533"/>
    </source>
</evidence>
<dbReference type="InterPro" id="IPR050147">
    <property type="entry name" value="Ser/Thr_Dehydratase"/>
</dbReference>
<evidence type="ECO:0000256" key="2">
    <source>
        <dbReference type="ARBA" id="ARBA00022898"/>
    </source>
</evidence>
<evidence type="ECO:0000256" key="1">
    <source>
        <dbReference type="ARBA" id="ARBA00001933"/>
    </source>
</evidence>
<keyword evidence="3" id="KW-0456">Lyase</keyword>
<accession>A0ABZ2K625</accession>
<dbReference type="InterPro" id="IPR036052">
    <property type="entry name" value="TrpB-like_PALP_sf"/>
</dbReference>